<name>A0ABP3FCZ7_9GAMM</name>
<organism evidence="2 3">
    <name type="scientific">Psychrobacter aestuarii</name>
    <dbReference type="NCBI Taxonomy" id="556327"/>
    <lineage>
        <taxon>Bacteria</taxon>
        <taxon>Pseudomonadati</taxon>
        <taxon>Pseudomonadota</taxon>
        <taxon>Gammaproteobacteria</taxon>
        <taxon>Moraxellales</taxon>
        <taxon>Moraxellaceae</taxon>
        <taxon>Psychrobacter</taxon>
    </lineage>
</organism>
<protein>
    <recommendedName>
        <fullName evidence="4">DUF3298 domain-containing protein</fullName>
    </recommendedName>
</protein>
<keyword evidence="3" id="KW-1185">Reference proteome</keyword>
<evidence type="ECO:0000256" key="1">
    <source>
        <dbReference type="SAM" id="MobiDB-lite"/>
    </source>
</evidence>
<reference evidence="3" key="1">
    <citation type="journal article" date="2019" name="Int. J. Syst. Evol. Microbiol.">
        <title>The Global Catalogue of Microorganisms (GCM) 10K type strain sequencing project: providing services to taxonomists for standard genome sequencing and annotation.</title>
        <authorList>
            <consortium name="The Broad Institute Genomics Platform"/>
            <consortium name="The Broad Institute Genome Sequencing Center for Infectious Disease"/>
            <person name="Wu L."/>
            <person name="Ma J."/>
        </authorList>
    </citation>
    <scope>NUCLEOTIDE SEQUENCE [LARGE SCALE GENOMIC DNA]</scope>
    <source>
        <strain evidence="3">JCM 16343</strain>
    </source>
</reference>
<evidence type="ECO:0000313" key="3">
    <source>
        <dbReference type="Proteomes" id="UP001501787"/>
    </source>
</evidence>
<evidence type="ECO:0000313" key="2">
    <source>
        <dbReference type="EMBL" id="GAA0310292.1"/>
    </source>
</evidence>
<gene>
    <name evidence="2" type="ORF">GCM10009129_04420</name>
</gene>
<comment type="caution">
    <text evidence="2">The sequence shown here is derived from an EMBL/GenBank/DDBJ whole genome shotgun (WGS) entry which is preliminary data.</text>
</comment>
<evidence type="ECO:0008006" key="4">
    <source>
        <dbReference type="Google" id="ProtNLM"/>
    </source>
</evidence>
<dbReference type="InterPro" id="IPR037126">
    <property type="entry name" value="PdaC/RsiV-like_sf"/>
</dbReference>
<dbReference type="EMBL" id="BAAAFR010000001">
    <property type="protein sequence ID" value="GAA0310292.1"/>
    <property type="molecule type" value="Genomic_DNA"/>
</dbReference>
<sequence>MLLGCQPQPDSMFEQQAEADAAELADGTSSAAADSRDAERAATAVVTPVEETDTIAPTINTTHKQAIARQRSCTKAADACQSFELNTLSFRPEQPWLTSIMWQTIARILAPELPLASQDETAKKTISILFNQIAYSEQRVSTLPLQQTIDTDLVLNTYDAERRNIDASANNKVPAQTGYLIVRLTEQDNGLQRQFAHYIMLDMQTQLQLTLSDILLPHITHQKLLATFQNAKKEWLSTQGIAPEQQDDWPLALSKQWYLDAKGLHMVYQSEELLAGNTEAVDLMVPYALLNGMINPRYVVASAADNAARATASVSETP</sequence>
<dbReference type="Gene3D" id="3.90.640.20">
    <property type="entry name" value="Heat-shock cognate protein, ATPase"/>
    <property type="match status" value="1"/>
</dbReference>
<dbReference type="Proteomes" id="UP001501787">
    <property type="component" value="Unassembled WGS sequence"/>
</dbReference>
<feature type="region of interest" description="Disordered" evidence="1">
    <location>
        <begin position="1"/>
        <end position="43"/>
    </location>
</feature>
<feature type="compositionally biased region" description="Low complexity" evidence="1">
    <location>
        <begin position="14"/>
        <end position="33"/>
    </location>
</feature>
<accession>A0ABP3FCZ7</accession>
<proteinExistence type="predicted"/>